<protein>
    <submittedName>
        <fullName evidence="2">Uncharacterized protein</fullName>
    </submittedName>
</protein>
<reference evidence="2 3" key="1">
    <citation type="submission" date="2020-05" db="EMBL/GenBank/DDBJ databases">
        <title>Ramlibacter rhizophilus sp. nov., isolated from rhizosphere soil of national flower Mugunghwa from South Korea.</title>
        <authorList>
            <person name="Zheng-Fei Y."/>
            <person name="Huan T."/>
        </authorList>
    </citation>
    <scope>NUCLEOTIDE SEQUENCE [LARGE SCALE GENOMIC DNA]</scope>
    <source>
        <strain evidence="2 3">H242</strain>
    </source>
</reference>
<feature type="compositionally biased region" description="Basic and acidic residues" evidence="1">
    <location>
        <begin position="1"/>
        <end position="15"/>
    </location>
</feature>
<gene>
    <name evidence="2" type="ORF">HK414_19485</name>
</gene>
<feature type="region of interest" description="Disordered" evidence="1">
    <location>
        <begin position="59"/>
        <end position="84"/>
    </location>
</feature>
<sequence>MHSLVDRDATQRSAHDPVGALMARHPGCSIKVPQLQRLAVGGAALERLGFVRMPLHGVDARGPMTRAQPASRHPRERRRGWRRQ</sequence>
<accession>A0ABX6P4F4</accession>
<keyword evidence="3" id="KW-1185">Reference proteome</keyword>
<feature type="compositionally biased region" description="Basic residues" evidence="1">
    <location>
        <begin position="72"/>
        <end position="84"/>
    </location>
</feature>
<evidence type="ECO:0000313" key="3">
    <source>
        <dbReference type="Proteomes" id="UP000500826"/>
    </source>
</evidence>
<proteinExistence type="predicted"/>
<name>A0ABX6P4F4_9BURK</name>
<dbReference type="EMBL" id="CP053418">
    <property type="protein sequence ID" value="QJW84957.1"/>
    <property type="molecule type" value="Genomic_DNA"/>
</dbReference>
<feature type="region of interest" description="Disordered" evidence="1">
    <location>
        <begin position="1"/>
        <end position="20"/>
    </location>
</feature>
<evidence type="ECO:0000256" key="1">
    <source>
        <dbReference type="SAM" id="MobiDB-lite"/>
    </source>
</evidence>
<organism evidence="2 3">
    <name type="scientific">Ramlibacter terrae</name>
    <dbReference type="NCBI Taxonomy" id="2732511"/>
    <lineage>
        <taxon>Bacteria</taxon>
        <taxon>Pseudomonadati</taxon>
        <taxon>Pseudomonadota</taxon>
        <taxon>Betaproteobacteria</taxon>
        <taxon>Burkholderiales</taxon>
        <taxon>Comamonadaceae</taxon>
        <taxon>Ramlibacter</taxon>
    </lineage>
</organism>
<reference evidence="2 3" key="2">
    <citation type="submission" date="2020-05" db="EMBL/GenBank/DDBJ databases">
        <authorList>
            <person name="Khan S.A."/>
            <person name="Jeon C.O."/>
            <person name="Chun B.H."/>
        </authorList>
    </citation>
    <scope>NUCLEOTIDE SEQUENCE [LARGE SCALE GENOMIC DNA]</scope>
    <source>
        <strain evidence="2 3">H242</strain>
    </source>
</reference>
<dbReference type="Proteomes" id="UP000500826">
    <property type="component" value="Chromosome"/>
</dbReference>
<evidence type="ECO:0000313" key="2">
    <source>
        <dbReference type="EMBL" id="QJW84957.1"/>
    </source>
</evidence>